<comment type="subcellular location">
    <subcellularLocation>
        <location evidence="1">Nucleus</location>
    </subcellularLocation>
</comment>
<comment type="caution">
    <text evidence="12">The sequence shown here is derived from an EMBL/GenBank/DDBJ whole genome shotgun (WGS) entry which is preliminary data.</text>
</comment>
<dbReference type="InterPro" id="IPR043519">
    <property type="entry name" value="NT_sf"/>
</dbReference>
<evidence type="ECO:0000259" key="11">
    <source>
        <dbReference type="Pfam" id="PF04928"/>
    </source>
</evidence>
<evidence type="ECO:0000256" key="10">
    <source>
        <dbReference type="SAM" id="MobiDB-lite"/>
    </source>
</evidence>
<accession>A0ABD2K0W4</accession>
<evidence type="ECO:0000256" key="1">
    <source>
        <dbReference type="ARBA" id="ARBA00004123"/>
    </source>
</evidence>
<name>A0ABD2K0W4_HETSC</name>
<evidence type="ECO:0000313" key="13">
    <source>
        <dbReference type="Proteomes" id="UP001620645"/>
    </source>
</evidence>
<dbReference type="PANTHER" id="PTHR10682">
    <property type="entry name" value="POLY A POLYMERASE"/>
    <property type="match status" value="1"/>
</dbReference>
<dbReference type="PANTHER" id="PTHR10682:SF10">
    <property type="entry name" value="POLYNUCLEOTIDE ADENYLYLTRANSFERASE"/>
    <property type="match status" value="1"/>
</dbReference>
<feature type="compositionally biased region" description="Basic and acidic residues" evidence="10">
    <location>
        <begin position="1628"/>
        <end position="1646"/>
    </location>
</feature>
<dbReference type="Proteomes" id="UP001620645">
    <property type="component" value="Unassembled WGS sequence"/>
</dbReference>
<evidence type="ECO:0000256" key="3">
    <source>
        <dbReference type="ARBA" id="ARBA00012388"/>
    </source>
</evidence>
<evidence type="ECO:0000256" key="4">
    <source>
        <dbReference type="ARBA" id="ARBA00022664"/>
    </source>
</evidence>
<dbReference type="GO" id="GO:1990817">
    <property type="term" value="F:poly(A) RNA polymerase activity"/>
    <property type="evidence" value="ECO:0007669"/>
    <property type="project" value="UniProtKB-EC"/>
</dbReference>
<proteinExistence type="inferred from homology"/>
<dbReference type="EMBL" id="JBICCN010000073">
    <property type="protein sequence ID" value="KAL3096308.1"/>
    <property type="molecule type" value="Genomic_DNA"/>
</dbReference>
<reference evidence="12 13" key="1">
    <citation type="submission" date="2024-10" db="EMBL/GenBank/DDBJ databases">
        <authorList>
            <person name="Kim D."/>
        </authorList>
    </citation>
    <scope>NUCLEOTIDE SEQUENCE [LARGE SCALE GENOMIC DNA]</scope>
    <source>
        <strain evidence="12">Taebaek</strain>
    </source>
</reference>
<dbReference type="SUPFAM" id="SSF81301">
    <property type="entry name" value="Nucleotidyltransferase"/>
    <property type="match status" value="1"/>
</dbReference>
<keyword evidence="8" id="KW-0539">Nucleus</keyword>
<feature type="region of interest" description="Disordered" evidence="10">
    <location>
        <begin position="696"/>
        <end position="785"/>
    </location>
</feature>
<evidence type="ECO:0000256" key="5">
    <source>
        <dbReference type="ARBA" id="ARBA00022679"/>
    </source>
</evidence>
<feature type="compositionally biased region" description="Basic and acidic residues" evidence="10">
    <location>
        <begin position="1562"/>
        <end position="1605"/>
    </location>
</feature>
<dbReference type="EC" id="2.7.7.19" evidence="3"/>
<dbReference type="Gene3D" id="1.10.1410.10">
    <property type="match status" value="1"/>
</dbReference>
<comment type="similarity">
    <text evidence="2">Belongs to the poly(A) polymerase family.</text>
</comment>
<feature type="domain" description="Poly(A) polymerase central" evidence="11">
    <location>
        <begin position="2136"/>
        <end position="2260"/>
    </location>
</feature>
<evidence type="ECO:0000256" key="9">
    <source>
        <dbReference type="ARBA" id="ARBA00048830"/>
    </source>
</evidence>
<sequence>MAEAPLETHQKFQINSVKWNLARKIEGMLAFLTELGTKLNKNGLLDEIERQKSDWDEITELEEKGGEENNKMLCLIYQNGAQILKMMLTYIENDEGIREKWKEYLDKHRVLDIIEIIDPVDCADTEINARISMCLLNEPLQWHIIGQNFYEFLENSEELRHFMCMCNKIANYAEIKIVLGEMIGRKYLTLLDDEFPEIMRADVLLNTIGLMRIKRLMAHRSGTERHKKELLRFMTVQMLMEMRMLPDNLQSQISERKGQAADEAGLSARLQSTRGLKLLIAKANTAAADALRNFGSPFQLCVLIKIANFAYAPRHNNSIDAITEKMVKKLRTDECENGIVQAQILREEMAAQLGAKITVIIAEIASADLTKFRRLFSFPGTKTRLLRLVGSRERIEELDNKIGLAQKFAENEPKNDELLWTHYLFVMLTNHKIELQSHKIGADLAVFMHFLGQTFNAGRHMRKLFRLISDYISDQIYDPIFDSDEDELNEIERFLREKMFLETKKMVEKISKDDNVKASIQFKKWEVIVKKVAKKGTENGKEMEKIGEWIGQLHRAKFTQLIRRNNNWKTLKNILQTKGTTNIRQKLLNLFDANAVESVFEEFDFKNISEATVDMRNSFDIKWQLENSDEYGEFGMMKEEEEESYTDEEEQESEEEDEGTGAEGEASNGTIKAELAKLCQKVHMVENIEQWEGHLLKEKQSKNANGEEWQKRGEEKREEEEEEEEGRQRGGERRIGEKGKVKEGKEKEGEEEKGKGKEDEGKEENRKEDERKAKAEYSSEKADQTASSIKISDLQHDIKKIFNIFENEQQNYWHVECPEKTIEIALLREEDRKILGGKGIYQLAQTFLHYIYSEFKPQNTKEISQELLSDRKMEMQSLCWFLVEAVIFLLLEAKAMKEPSGSKFDTEIETQTKLFEELVNGMGSRRKIEQIYTLWQFRNFMLMNKRLWKNSKKWRKFIAEEYGVNWDNDETKLVNRWKEVAFDGKEAIRIYSELIGNGKIELIQYIGISMLIGLSKEIQRYYCNLSKLVKMESAKKDLADFVGTEMAIKLEEKFPEILKIEFPELTIQAQLFQNYLRHKTGTYQQIIALARFAFPFHINFAKTQIEEMPKNVDADQNIETLHKALGRTFNKLCLDYIYPAIGQSDQRIWALCVLEEFRHFSTEITPEKGQKANKGKRKISEKEIREWNADAKCADIKGQLMAFQERQISLKDVYNKYLTFLIKNDCGQLKKFIMETRGARTRLWKLIGGQKQFEINFRNELSNKQVFDDKTLKSNYLEALFSDDYAVQVVAKLSCFISVLVRWVDSEVTPANPNRSIGLRQIGELVWPSARRQFEFMYDEFADVSFEELAVKSQLVREMAKGLRDFLEAKRHEKSAEKLDTRPVVFTEKGKQKEHLRIRSGKITGQKIRTDYLLTEYQQMADMARQRASQMALNEGMEDEADEGVAEGLEQWLRMTHWNTLLVILQDDEFRGSLNKGLMNEDNAKDRLEEFIGAEKTEKAQLLLSLNGEEYKGFVKEMKEKEKLEKSEEEKERNKKKREEADEIMRILIEEERKKEELKKRMEEMQREKKERRLKQRELQRMKEKETEMDKGDGREQQIEDREASEGSQSEENSSSLAESFVITPKSVLKENEEQNGEKENKEKKKNELLFGREEWQNELSKTKLIDFTSDQFLHEKIYAFLKNPSEAKKHMLDIGVFVNELRHRMEMIRQLSKFEGNLEMEWAEIAVKREKMTKMDEKWTQMKMELMRDNLIRDRTQFEGVISNMYRLLKQMISIGEAKELQEEKEERNMVANQWATVRRESNAEWEEGTVEDGEKAAIQSVKIQLHKNKLAKAIFSEEKLANENAEKNTFWEMDREQKSEILMEIFEYERRKTKMISRFEEHLEGWQKLEEQQEIDRNLRGQKNVQQINFDFARPHLEVNFPEISQQIRNDQLENIQQKNMFTDFIKEIPKSDANSLGAAFDTLKSVIEEWSNGTARLIVSGSHFLGTRTADSDIDAICVVPQKESLREERAKFLGTFNCVLTIQREQRICTDNSLHCQFCKHAKVEHLTKFPSVHIHLIKLKLLGVEFDLSLVSVPDMELLPDEPLEAVDVELMMEVLANQRVPSEVMLKTLAGYLDSQQMIGLIAPRKMPKFRSFVIALKHWAKRSHIYGNVFGFFTGAILSVLAAKVILWYPNASLPFLFQKFMLLFSTWNWPMPVKLMQQMGTTFDAFAWNTSAEVQNGPLMPIITPGKLAQNCAINVNASTIKILQEEMREAHLHLTKGTAANFGQLFPPRNFVQKFDHFLVISCIVSQKGQIGQFCDFVQRKIRQYLANLDQILERFVHYSHVNPAKNGTDWAHSDNKCPEKMRQRFENIDSPLCKFWIVGLKIKEENFGTDHGIFMKEINENLEREFDAKIQKEYVIKVLKGWMHQMVKLETKYVKGEELAEFL</sequence>
<feature type="compositionally biased region" description="Acidic residues" evidence="10">
    <location>
        <begin position="639"/>
        <end position="660"/>
    </location>
</feature>
<keyword evidence="5" id="KW-0808">Transferase</keyword>
<dbReference type="Gene3D" id="3.30.460.10">
    <property type="entry name" value="Beta Polymerase, domain 2"/>
    <property type="match status" value="1"/>
</dbReference>
<dbReference type="SUPFAM" id="SSF55003">
    <property type="entry name" value="PAP/Archaeal CCA-adding enzyme, C-terminal domain"/>
    <property type="match status" value="1"/>
</dbReference>
<keyword evidence="7" id="KW-0067">ATP-binding</keyword>
<dbReference type="InterPro" id="IPR007012">
    <property type="entry name" value="PolA_pol_cen_dom"/>
</dbReference>
<dbReference type="InterPro" id="IPR011068">
    <property type="entry name" value="NuclTrfase_I-like_C"/>
</dbReference>
<dbReference type="GO" id="GO:0005634">
    <property type="term" value="C:nucleus"/>
    <property type="evidence" value="ECO:0007669"/>
    <property type="project" value="UniProtKB-SubCell"/>
</dbReference>
<keyword evidence="6" id="KW-0547">Nucleotide-binding</keyword>
<comment type="catalytic activity">
    <reaction evidence="9">
        <text>RNA(n) + ATP = RNA(n)-3'-adenine ribonucleotide + diphosphate</text>
        <dbReference type="Rhea" id="RHEA:11332"/>
        <dbReference type="Rhea" id="RHEA-COMP:14527"/>
        <dbReference type="Rhea" id="RHEA-COMP:17347"/>
        <dbReference type="ChEBI" id="CHEBI:30616"/>
        <dbReference type="ChEBI" id="CHEBI:33019"/>
        <dbReference type="ChEBI" id="CHEBI:140395"/>
        <dbReference type="ChEBI" id="CHEBI:173115"/>
        <dbReference type="EC" id="2.7.7.19"/>
    </reaction>
</comment>
<dbReference type="Pfam" id="PF04928">
    <property type="entry name" value="PAP_central"/>
    <property type="match status" value="1"/>
</dbReference>
<keyword evidence="4" id="KW-0507">mRNA processing</keyword>
<dbReference type="SUPFAM" id="SSF81631">
    <property type="entry name" value="PAP/OAS1 substrate-binding domain"/>
    <property type="match status" value="1"/>
</dbReference>
<dbReference type="GO" id="GO:0006397">
    <property type="term" value="P:mRNA processing"/>
    <property type="evidence" value="ECO:0007669"/>
    <property type="project" value="UniProtKB-KW"/>
</dbReference>
<dbReference type="GO" id="GO:0005524">
    <property type="term" value="F:ATP binding"/>
    <property type="evidence" value="ECO:0007669"/>
    <property type="project" value="UniProtKB-KW"/>
</dbReference>
<feature type="compositionally biased region" description="Low complexity" evidence="10">
    <location>
        <begin position="1606"/>
        <end position="1620"/>
    </location>
</feature>
<dbReference type="Gene3D" id="3.30.70.590">
    <property type="entry name" value="Poly(A) polymerase predicted RNA binding domain"/>
    <property type="match status" value="1"/>
</dbReference>
<evidence type="ECO:0000256" key="6">
    <source>
        <dbReference type="ARBA" id="ARBA00022741"/>
    </source>
</evidence>
<protein>
    <recommendedName>
        <fullName evidence="3">polynucleotide adenylyltransferase</fullName>
        <ecNumber evidence="3">2.7.7.19</ecNumber>
    </recommendedName>
</protein>
<evidence type="ECO:0000256" key="8">
    <source>
        <dbReference type="ARBA" id="ARBA00023242"/>
    </source>
</evidence>
<feature type="region of interest" description="Disordered" evidence="10">
    <location>
        <begin position="639"/>
        <end position="668"/>
    </location>
</feature>
<keyword evidence="13" id="KW-1185">Reference proteome</keyword>
<evidence type="ECO:0000256" key="2">
    <source>
        <dbReference type="ARBA" id="ARBA00010912"/>
    </source>
</evidence>
<feature type="compositionally biased region" description="Basic and acidic residues" evidence="10">
    <location>
        <begin position="726"/>
        <end position="783"/>
    </location>
</feature>
<evidence type="ECO:0000313" key="12">
    <source>
        <dbReference type="EMBL" id="KAL3096308.1"/>
    </source>
</evidence>
<evidence type="ECO:0000256" key="7">
    <source>
        <dbReference type="ARBA" id="ARBA00022840"/>
    </source>
</evidence>
<organism evidence="12 13">
    <name type="scientific">Heterodera schachtii</name>
    <name type="common">Sugarbeet cyst nematode worm</name>
    <name type="synonym">Tylenchus schachtii</name>
    <dbReference type="NCBI Taxonomy" id="97005"/>
    <lineage>
        <taxon>Eukaryota</taxon>
        <taxon>Metazoa</taxon>
        <taxon>Ecdysozoa</taxon>
        <taxon>Nematoda</taxon>
        <taxon>Chromadorea</taxon>
        <taxon>Rhabditida</taxon>
        <taxon>Tylenchina</taxon>
        <taxon>Tylenchomorpha</taxon>
        <taxon>Tylenchoidea</taxon>
        <taxon>Heteroderidae</taxon>
        <taxon>Heteroderinae</taxon>
        <taxon>Heterodera</taxon>
    </lineage>
</organism>
<feature type="region of interest" description="Disordered" evidence="10">
    <location>
        <begin position="1562"/>
        <end position="1646"/>
    </location>
</feature>
<gene>
    <name evidence="12" type="ORF">niasHS_004946</name>
</gene>